<keyword evidence="1" id="KW-0175">Coiled coil</keyword>
<dbReference type="InterPro" id="IPR011990">
    <property type="entry name" value="TPR-like_helical_dom_sf"/>
</dbReference>
<keyword evidence="2" id="KW-0732">Signal</keyword>
<reference evidence="4" key="1">
    <citation type="submission" date="2016-10" db="EMBL/GenBank/DDBJ databases">
        <title>Comparative genomics uncovers the prolific and rare metabolic potential of the cyanobacterial genus Moorea.</title>
        <authorList>
            <person name="Leao T."/>
            <person name="Castelao G."/>
            <person name="Korobeynikov A."/>
            <person name="Monroe E.A."/>
            <person name="Podell S."/>
            <person name="Glukhov E."/>
            <person name="Allen E."/>
            <person name="Gerwick W.H."/>
            <person name="Gerwick L."/>
        </authorList>
    </citation>
    <scope>NUCLEOTIDE SEQUENCE [LARGE SCALE GENOMIC DNA]</scope>
    <source>
        <strain evidence="4">PAL-8-15-08-1</strain>
    </source>
</reference>
<dbReference type="Gene3D" id="1.25.40.10">
    <property type="entry name" value="Tetratricopeptide repeat domain"/>
    <property type="match status" value="1"/>
</dbReference>
<evidence type="ECO:0000313" key="3">
    <source>
        <dbReference type="EMBL" id="AOX00328.1"/>
    </source>
</evidence>
<dbReference type="Proteomes" id="UP000177870">
    <property type="component" value="Chromosome"/>
</dbReference>
<dbReference type="RefSeq" id="WP_070392790.1">
    <property type="nucleotide sequence ID" value="NZ_CP017599.1"/>
</dbReference>
<organism evidence="3 4">
    <name type="scientific">Moorena producens PAL-8-15-08-1</name>
    <dbReference type="NCBI Taxonomy" id="1458985"/>
    <lineage>
        <taxon>Bacteria</taxon>
        <taxon>Bacillati</taxon>
        <taxon>Cyanobacteriota</taxon>
        <taxon>Cyanophyceae</taxon>
        <taxon>Coleofasciculales</taxon>
        <taxon>Coleofasciculaceae</taxon>
        <taxon>Moorena</taxon>
    </lineage>
</organism>
<evidence type="ECO:0000256" key="2">
    <source>
        <dbReference type="SAM" id="SignalP"/>
    </source>
</evidence>
<dbReference type="EMBL" id="CP017599">
    <property type="protein sequence ID" value="AOX00328.1"/>
    <property type="molecule type" value="Genomic_DNA"/>
</dbReference>
<gene>
    <name evidence="3" type="ORF">BJP34_13465</name>
</gene>
<dbReference type="SUPFAM" id="SSF48452">
    <property type="entry name" value="TPR-like"/>
    <property type="match status" value="1"/>
</dbReference>
<feature type="signal peptide" evidence="2">
    <location>
        <begin position="1"/>
        <end position="20"/>
    </location>
</feature>
<name>A0A1D8TRQ4_9CYAN</name>
<proteinExistence type="predicted"/>
<evidence type="ECO:0000256" key="1">
    <source>
        <dbReference type="SAM" id="Coils"/>
    </source>
</evidence>
<feature type="chain" id="PRO_5009438820" description="Tetratricopeptide repeat protein" evidence="2">
    <location>
        <begin position="21"/>
        <end position="379"/>
    </location>
</feature>
<protein>
    <recommendedName>
        <fullName evidence="5">Tetratricopeptide repeat protein</fullName>
    </recommendedName>
</protein>
<feature type="coiled-coil region" evidence="1">
    <location>
        <begin position="351"/>
        <end position="378"/>
    </location>
</feature>
<dbReference type="KEGG" id="mpro:BJP34_13465"/>
<sequence length="379" mass="42482">MIWKRLFSISLLSSVLIAIAAPATTAAEGIYEIAALTGDVQVKRRLWFGYRRAHQGDRLKLTDQIWVRNSQSSATVSCSDLSNWEVPVGTAFKVSEGCSNSGILFRPGDPLAPGRGIGNENLPYLISPRNTALRPNQPLTLRWHGVKEATHYDVTINDLAKPVWEKRVSEPIVDYPDSSQLRRDRDYFIVVTASTGVSSPKNPDQEPAPTITLLTDELEQELKKNLAQIDTQNLDADAKAQKKAHLYHSTCQDPNFPNTCLNQNAIDLLEKRIKAGTENPAIYQLQADMYKRIGLKRQAQQRYRTALALAKKANNLPLQAEIQEQLGEIAHNLEEFAEAVESLKAAEGIYKKLLNLEDSEAKSKLEELRNDIEDSRQRI</sequence>
<dbReference type="AlphaFoldDB" id="A0A1D8TRQ4"/>
<dbReference type="OrthoDB" id="574380at2"/>
<dbReference type="STRING" id="1458985.BJP34_13465"/>
<accession>A0A1D8TRQ4</accession>
<evidence type="ECO:0000313" key="4">
    <source>
        <dbReference type="Proteomes" id="UP000177870"/>
    </source>
</evidence>
<evidence type="ECO:0008006" key="5">
    <source>
        <dbReference type="Google" id="ProtNLM"/>
    </source>
</evidence>